<evidence type="ECO:0000313" key="2">
    <source>
        <dbReference type="Proteomes" id="UP001164539"/>
    </source>
</evidence>
<protein>
    <submittedName>
        <fullName evidence="1">GDSL esterase/lipase</fullName>
    </submittedName>
</protein>
<gene>
    <name evidence="1" type="ORF">OWV82_019092</name>
</gene>
<comment type="caution">
    <text evidence="1">The sequence shown here is derived from an EMBL/GenBank/DDBJ whole genome shotgun (WGS) entry which is preliminary data.</text>
</comment>
<evidence type="ECO:0000313" key="1">
    <source>
        <dbReference type="EMBL" id="KAJ4709283.1"/>
    </source>
</evidence>
<dbReference type="EMBL" id="CM051403">
    <property type="protein sequence ID" value="KAJ4709283.1"/>
    <property type="molecule type" value="Genomic_DNA"/>
</dbReference>
<organism evidence="1 2">
    <name type="scientific">Melia azedarach</name>
    <name type="common">Chinaberry tree</name>
    <dbReference type="NCBI Taxonomy" id="155640"/>
    <lineage>
        <taxon>Eukaryota</taxon>
        <taxon>Viridiplantae</taxon>
        <taxon>Streptophyta</taxon>
        <taxon>Embryophyta</taxon>
        <taxon>Tracheophyta</taxon>
        <taxon>Spermatophyta</taxon>
        <taxon>Magnoliopsida</taxon>
        <taxon>eudicotyledons</taxon>
        <taxon>Gunneridae</taxon>
        <taxon>Pentapetalae</taxon>
        <taxon>rosids</taxon>
        <taxon>malvids</taxon>
        <taxon>Sapindales</taxon>
        <taxon>Meliaceae</taxon>
        <taxon>Melia</taxon>
    </lineage>
</organism>
<dbReference type="Proteomes" id="UP001164539">
    <property type="component" value="Chromosome 10"/>
</dbReference>
<sequence>MAFGVNSLCLLLLVLGLQQYWAHGKQQVPCYFIFGDSLVDSGNNNFLLTLAKSNYPPYGIDFPTGATGRFTNGRTTVDVIAEKLGFESYIPSFATARGIDILKGVNYASGGAGILDESGRNLGERISLNRQMQNHLVSVLKIVGILGSKDLAVNYLNKCIYTVTIGSNDYINNYFLPRFYSTSSQYNPQQYAQVLARRYAQQLMTLYSFNARKIALFGLGHIGCTPGEVAMYGTNGSSSCVEKINSAGQLFNAELKSLVDGLNKILTDANFTYINTYDMTTSIAASPAERLGYDSLIPPFASASGIEILRGVNYASGASGIRDETGKQVGQRISFNRQISNHNSAIASITGLLGNETSATAYLNKCLYSVAFGTNDYLINYFAPQLYTTSRQYTPEQYGDVLIRQYSQQIKVVN</sequence>
<accession>A0ACC1XER6</accession>
<keyword evidence="2" id="KW-1185">Reference proteome</keyword>
<reference evidence="1 2" key="1">
    <citation type="journal article" date="2023" name="Science">
        <title>Complex scaffold remodeling in plant triterpene biosynthesis.</title>
        <authorList>
            <person name="De La Pena R."/>
            <person name="Hodgson H."/>
            <person name="Liu J.C."/>
            <person name="Stephenson M.J."/>
            <person name="Martin A.C."/>
            <person name="Owen C."/>
            <person name="Harkess A."/>
            <person name="Leebens-Mack J."/>
            <person name="Jimenez L.E."/>
            <person name="Osbourn A."/>
            <person name="Sattely E.S."/>
        </authorList>
    </citation>
    <scope>NUCLEOTIDE SEQUENCE [LARGE SCALE GENOMIC DNA]</scope>
    <source>
        <strain evidence="2">cv. JPN11</strain>
        <tissue evidence="1">Leaf</tissue>
    </source>
</reference>
<name>A0ACC1XER6_MELAZ</name>
<proteinExistence type="predicted"/>